<keyword evidence="3" id="KW-0560">Oxidoreductase</keyword>
<dbReference type="CDD" id="cd05233">
    <property type="entry name" value="SDR_c"/>
    <property type="match status" value="1"/>
</dbReference>
<dbReference type="SUPFAM" id="SSF54001">
    <property type="entry name" value="Cysteine proteinases"/>
    <property type="match status" value="1"/>
</dbReference>
<evidence type="ECO:0000256" key="2">
    <source>
        <dbReference type="ARBA" id="ARBA00022857"/>
    </source>
</evidence>
<evidence type="ECO:0000259" key="5">
    <source>
        <dbReference type="SMART" id="SM00460"/>
    </source>
</evidence>
<dbReference type="Pfam" id="PF01841">
    <property type="entry name" value="Transglut_core"/>
    <property type="match status" value="1"/>
</dbReference>
<keyword evidence="7" id="KW-1185">Reference proteome</keyword>
<dbReference type="PANTHER" id="PTHR43618:SF18">
    <property type="entry name" value="SHORT CHAIN DEHYDROGENASE_REDUCTASE FAMILY (AFU_ORTHOLOGUE AFUA_5G12480)"/>
    <property type="match status" value="1"/>
</dbReference>
<evidence type="ECO:0000256" key="3">
    <source>
        <dbReference type="ARBA" id="ARBA00023002"/>
    </source>
</evidence>
<name>A0ABY0H6E1_9PEZI</name>
<evidence type="ECO:0000313" key="6">
    <source>
        <dbReference type="EMBL" id="RYO85806.1"/>
    </source>
</evidence>
<dbReference type="SUPFAM" id="SSF51735">
    <property type="entry name" value="NAD(P)-binding Rossmann-fold domains"/>
    <property type="match status" value="1"/>
</dbReference>
<evidence type="ECO:0000256" key="1">
    <source>
        <dbReference type="ARBA" id="ARBA00006484"/>
    </source>
</evidence>
<dbReference type="PRINTS" id="PR00081">
    <property type="entry name" value="GDHRDH"/>
</dbReference>
<feature type="region of interest" description="Disordered" evidence="4">
    <location>
        <begin position="131"/>
        <end position="150"/>
    </location>
</feature>
<dbReference type="SMART" id="SM00460">
    <property type="entry name" value="TGc"/>
    <property type="match status" value="1"/>
</dbReference>
<dbReference type="Pfam" id="PF00106">
    <property type="entry name" value="adh_short"/>
    <property type="match status" value="1"/>
</dbReference>
<dbReference type="Proteomes" id="UP000294003">
    <property type="component" value="Unassembled WGS sequence"/>
</dbReference>
<evidence type="ECO:0000313" key="7">
    <source>
        <dbReference type="Proteomes" id="UP000294003"/>
    </source>
</evidence>
<dbReference type="InterPro" id="IPR038765">
    <property type="entry name" value="Papain-like_cys_pep_sf"/>
</dbReference>
<dbReference type="Gene3D" id="2.20.25.10">
    <property type="match status" value="1"/>
</dbReference>
<accession>A0ABY0H6E1</accession>
<dbReference type="InterPro" id="IPR002931">
    <property type="entry name" value="Transglutaminase-like"/>
</dbReference>
<organism evidence="6 7">
    <name type="scientific">Monosporascus cannonballus</name>
    <dbReference type="NCBI Taxonomy" id="155416"/>
    <lineage>
        <taxon>Eukaryota</taxon>
        <taxon>Fungi</taxon>
        <taxon>Dikarya</taxon>
        <taxon>Ascomycota</taxon>
        <taxon>Pezizomycotina</taxon>
        <taxon>Sordariomycetes</taxon>
        <taxon>Xylariomycetidae</taxon>
        <taxon>Xylariales</taxon>
        <taxon>Xylariales incertae sedis</taxon>
        <taxon>Monosporascus</taxon>
    </lineage>
</organism>
<proteinExistence type="inferred from homology"/>
<keyword evidence="2" id="KW-0521">NADP</keyword>
<dbReference type="PANTHER" id="PTHR43618">
    <property type="entry name" value="7-ALPHA-HYDROXYSTEROID DEHYDROGENASE"/>
    <property type="match status" value="1"/>
</dbReference>
<dbReference type="Gene3D" id="3.10.620.30">
    <property type="match status" value="1"/>
</dbReference>
<protein>
    <recommendedName>
        <fullName evidence="5">Transglutaminase-like domain-containing protein</fullName>
    </recommendedName>
</protein>
<comment type="similarity">
    <text evidence="1">Belongs to the short-chain dehydrogenases/reductases (SDR) family.</text>
</comment>
<dbReference type="Gene3D" id="3.40.50.720">
    <property type="entry name" value="NAD(P)-binding Rossmann-like Domain"/>
    <property type="match status" value="1"/>
</dbReference>
<feature type="region of interest" description="Disordered" evidence="4">
    <location>
        <begin position="17"/>
        <end position="45"/>
    </location>
</feature>
<dbReference type="InterPro" id="IPR036291">
    <property type="entry name" value="NAD(P)-bd_dom_sf"/>
</dbReference>
<gene>
    <name evidence="6" type="ORF">DL762_005039</name>
</gene>
<evidence type="ECO:0000256" key="4">
    <source>
        <dbReference type="SAM" id="MobiDB-lite"/>
    </source>
</evidence>
<dbReference type="Pfam" id="PF13561">
    <property type="entry name" value="adh_short_C2"/>
    <property type="match status" value="1"/>
</dbReference>
<sequence>MDPELVSDLGRRFRQLMAEKRQDQGQMPPNNTHTSSPPPAAGQAQELQSDALYREVVRLSYVPQRFQRQELLDKALDTLDLGKIYAWADEFATEDAQLGHQDCVIKGLLKYFKTEFFTWVNEPKCSKCGGETQMQGIERPSEEERSKGAGRTEVYRCKESASHIERFPRYDDPGTLLEWRKGRCGEWADCFTLCCLALGSRARWIWNAEDHVWTEVYSETLKRWVHCDSCEQAFDQPQLYAVGWGKKMSYCLAFSSEGAQDVTRRYVRKSEQSFPRTRGSEESLRRAIRDINDRCRAPADRAKLAEEDEAEERELSAYEAELTQTVPGEERPRESGSTAWKEARGEMGQRFEFYLIAVITAMRHWNVNGFHSHMLEPEQWLEQQISIGLMMTKALVGAGAKKVYILGRRKDVLEEAAALHPSIIPVECDVSTKSSLQAAVDFVTKDTGYVNLLVANSGVLGPVKRYNPALSVTELRQTLFDEVSMEDFTQALHVNVSGAYFTMLAFLELLDAGNKEALRGGFGAPTNRASDVPSIQSQVIFTSSISAYSRSAASTPAYTSSKAAIAHLAKHSSTNLARYGIRVNALAPGLFPSELADGLIGTRDPSKESPDNPMFIPARRFGGDEEMSGSVLYLAGRAGAYCNGLILVNDGGKLSTIPSEY</sequence>
<dbReference type="InterPro" id="IPR052178">
    <property type="entry name" value="Sec_Metab_Biosynth_SDR"/>
</dbReference>
<comment type="caution">
    <text evidence="6">The sequence shown here is derived from an EMBL/GenBank/DDBJ whole genome shotgun (WGS) entry which is preliminary data.</text>
</comment>
<dbReference type="InterPro" id="IPR002347">
    <property type="entry name" value="SDR_fam"/>
</dbReference>
<reference evidence="6 7" key="1">
    <citation type="submission" date="2018-06" db="EMBL/GenBank/DDBJ databases">
        <title>Complete Genomes of Monosporascus.</title>
        <authorList>
            <person name="Robinson A.J."/>
            <person name="Natvig D.O."/>
        </authorList>
    </citation>
    <scope>NUCLEOTIDE SEQUENCE [LARGE SCALE GENOMIC DNA]</scope>
    <source>
        <strain evidence="6 7">CBS 609.92</strain>
    </source>
</reference>
<dbReference type="EMBL" id="QJNS01000128">
    <property type="protein sequence ID" value="RYO85806.1"/>
    <property type="molecule type" value="Genomic_DNA"/>
</dbReference>
<feature type="domain" description="Transglutaminase-like" evidence="5">
    <location>
        <begin position="176"/>
        <end position="231"/>
    </location>
</feature>
<feature type="region of interest" description="Disordered" evidence="4">
    <location>
        <begin position="299"/>
        <end position="318"/>
    </location>
</feature>